<protein>
    <submittedName>
        <fullName evidence="2">Uncharacterized protein</fullName>
    </submittedName>
</protein>
<reference evidence="2" key="1">
    <citation type="submission" date="2023-03" db="EMBL/GenBank/DDBJ databases">
        <title>Chromosome-scale reference genome and RAD-based genetic map of yellow starthistle (Centaurea solstitialis) reveal putative structural variation and QTLs associated with invader traits.</title>
        <authorList>
            <person name="Reatini B."/>
            <person name="Cang F.A."/>
            <person name="Jiang Q."/>
            <person name="Mckibben M.T.W."/>
            <person name="Barker M.S."/>
            <person name="Rieseberg L.H."/>
            <person name="Dlugosch K.M."/>
        </authorList>
    </citation>
    <scope>NUCLEOTIDE SEQUENCE</scope>
    <source>
        <strain evidence="2">CAN-66</strain>
        <tissue evidence="2">Leaf</tissue>
    </source>
</reference>
<feature type="transmembrane region" description="Helical" evidence="1">
    <location>
        <begin position="102"/>
        <end position="120"/>
    </location>
</feature>
<feature type="transmembrane region" description="Helical" evidence="1">
    <location>
        <begin position="416"/>
        <end position="435"/>
    </location>
</feature>
<feature type="transmembrane region" description="Helical" evidence="1">
    <location>
        <begin position="277"/>
        <end position="301"/>
    </location>
</feature>
<evidence type="ECO:0000256" key="1">
    <source>
        <dbReference type="SAM" id="Phobius"/>
    </source>
</evidence>
<evidence type="ECO:0000313" key="2">
    <source>
        <dbReference type="EMBL" id="KAJ9550027.1"/>
    </source>
</evidence>
<feature type="transmembrane region" description="Helical" evidence="1">
    <location>
        <begin position="64"/>
        <end position="90"/>
    </location>
</feature>
<evidence type="ECO:0000313" key="3">
    <source>
        <dbReference type="Proteomes" id="UP001172457"/>
    </source>
</evidence>
<dbReference type="AlphaFoldDB" id="A0AA38W636"/>
<dbReference type="EMBL" id="JARYMX010000005">
    <property type="protein sequence ID" value="KAJ9550027.1"/>
    <property type="molecule type" value="Genomic_DNA"/>
</dbReference>
<keyword evidence="1" id="KW-0812">Transmembrane</keyword>
<keyword evidence="1" id="KW-1133">Transmembrane helix</keyword>
<dbReference type="PANTHER" id="PTHR35307">
    <property type="entry name" value="PROTEIN, PUTATIVE-RELATED"/>
    <property type="match status" value="1"/>
</dbReference>
<comment type="caution">
    <text evidence="2">The sequence shown here is derived from an EMBL/GenBank/DDBJ whole genome shotgun (WGS) entry which is preliminary data.</text>
</comment>
<sequence length="770" mass="86789">MGSGSEAYDTCMTIARMVLGAHDPSNPACRCNNSSIVEGMSYLYKFCTTIYEMDVTESRSSKPMFWIGIYIAVASLFCILPMAVDLFHGFQSRKLWFPSKYFTLNATSIMVITITMKLPVDLSSQMPGFVDQYAKVGSMAFMCTMMANLMPSLASMDDRELFANVTGMVILVITMVVNVLIEIETGVVQKFFIVYVYVYIGAILCLVVVLISLALMIPTSKRILELKYQVVHKTTSYDVHQQYTRMATIDELIQHVRKYWEMAGTCNPQFAMATTPICSAAGIICVSSTMLHVYISVAYFIDGYGTFYVDAYSDYKWSILVILITQSIGILVGTIAPACRCFAALSFKLSIEWIKKHTKVFEVEKYWTHKLKEWKGYHLAFASGGQISKAIIHNFNNLVLNFCIICQKVIVVSCKILGLIPIGIVIIGLFCLYYCKSLKAKSSSTTIASNLETIHIAEQSDTNQDNGNYVMPLQANVELGTRTLKSISNSMNRLIQMGEKQLPNNLLKLIEQCTGFGGVVNFDDENIQPLACVEFPNSWSLAVVTLTCIAITLPNNSKDNVDSLFKSVCEGLAYTLLVEESLNNMDEYKKIRKATKALWHEVEMNCKWLGNTLQRNAYKDKNTKEILEWLSNKAKEIVEEMSKGNNEELFDNSHDRLVVADSMYRVTQTIMVKYPIDIEHNRDEKLFGMLSDMIADILFACFTNLPRVITMKCHESAIEKREASVEAAAKLLGSTKRIVEKLHVCEVPSLDPEQMAFIDHWRLHLMQSIP</sequence>
<dbReference type="Proteomes" id="UP001172457">
    <property type="component" value="Chromosome 5"/>
</dbReference>
<feature type="transmembrane region" description="Helical" evidence="1">
    <location>
        <begin position="161"/>
        <end position="181"/>
    </location>
</feature>
<name>A0AA38W636_9ASTR</name>
<organism evidence="2 3">
    <name type="scientific">Centaurea solstitialis</name>
    <name type="common">yellow star-thistle</name>
    <dbReference type="NCBI Taxonomy" id="347529"/>
    <lineage>
        <taxon>Eukaryota</taxon>
        <taxon>Viridiplantae</taxon>
        <taxon>Streptophyta</taxon>
        <taxon>Embryophyta</taxon>
        <taxon>Tracheophyta</taxon>
        <taxon>Spermatophyta</taxon>
        <taxon>Magnoliopsida</taxon>
        <taxon>eudicotyledons</taxon>
        <taxon>Gunneridae</taxon>
        <taxon>Pentapetalae</taxon>
        <taxon>asterids</taxon>
        <taxon>campanulids</taxon>
        <taxon>Asterales</taxon>
        <taxon>Asteraceae</taxon>
        <taxon>Carduoideae</taxon>
        <taxon>Cardueae</taxon>
        <taxon>Centaureinae</taxon>
        <taxon>Centaurea</taxon>
    </lineage>
</organism>
<keyword evidence="3" id="KW-1185">Reference proteome</keyword>
<feature type="transmembrane region" description="Helical" evidence="1">
    <location>
        <begin position="132"/>
        <end position="149"/>
    </location>
</feature>
<keyword evidence="1" id="KW-0472">Membrane</keyword>
<gene>
    <name evidence="2" type="ORF">OSB04_022570</name>
</gene>
<feature type="transmembrane region" description="Helical" evidence="1">
    <location>
        <begin position="321"/>
        <end position="347"/>
    </location>
</feature>
<dbReference type="PANTHER" id="PTHR35307:SF8">
    <property type="entry name" value="GUSTATORY RECEPTOR"/>
    <property type="match status" value="1"/>
</dbReference>
<accession>A0AA38W636</accession>
<proteinExistence type="predicted"/>
<feature type="transmembrane region" description="Helical" evidence="1">
    <location>
        <begin position="193"/>
        <end position="217"/>
    </location>
</feature>